<evidence type="ECO:0000313" key="1">
    <source>
        <dbReference type="EMBL" id="ABS45669.1"/>
    </source>
</evidence>
<dbReference type="Proteomes" id="UP000002412">
    <property type="component" value="Plasmid p_153kb"/>
</dbReference>
<name>A0A0U1QTG0_YERP3</name>
<dbReference type="AlphaFoldDB" id="A0A0U1QTG0"/>
<gene>
    <name evidence="1" type="ordered locus">YpsIP31758_B0028</name>
</gene>
<sequence length="213" mass="24329">MNGSLKIDEVIIDDLIKFQCRDDPELKNAVMLYLQQRFVDQILIEKKEISSNITKEMLIKDVIELYKNEKKNQRGIDTLTYSNAKKLILVSDVDNMLGLLDTIFLFVSDELNLNNEVQDKHSLQTYALLARIGAILTQLEDSQADIEVRMLNEAVRVTISSMYLLSSTSQPEYGKLFIRKVCSVKPDVALNTGSADFIPYDLSSIKTRKKKEM</sequence>
<dbReference type="EMBL" id="CP000719">
    <property type="protein sequence ID" value="ABS45669.1"/>
    <property type="molecule type" value="Genomic_DNA"/>
</dbReference>
<keyword evidence="1" id="KW-0614">Plasmid</keyword>
<dbReference type="RefSeq" id="WP_011988513.1">
    <property type="nucleotide sequence ID" value="NC_009705.1"/>
</dbReference>
<geneLocation type="plasmid" evidence="2">
    <name>plasmid_153kb</name>
</geneLocation>
<protein>
    <submittedName>
        <fullName evidence="1">Uncharacterized protein</fullName>
    </submittedName>
</protein>
<accession>A0A0U1QTG0</accession>
<reference evidence="1 2" key="1">
    <citation type="journal article" date="2007" name="PLoS Genet.">
        <title>The complete genome sequence of Yersinia pseudotuberculosis IP31758, the causative agent of Far East scarlet-like fever.</title>
        <authorList>
            <person name="Eppinger M."/>
            <person name="Rosovitz M.J."/>
            <person name="Fricke W.F."/>
            <person name="Rasko D.A."/>
            <person name="Kokorina G."/>
            <person name="Fayolle C."/>
            <person name="Lindler L.E."/>
            <person name="Carniel E."/>
            <person name="Ravel J."/>
        </authorList>
    </citation>
    <scope>NUCLEOTIDE SEQUENCE [LARGE SCALE GENOMIC DNA]</scope>
    <source>
        <strain evidence="1 2">IP 31758</strain>
        <plasmid evidence="2">Plasmid plasmid_153kb</plasmid>
    </source>
</reference>
<evidence type="ECO:0000313" key="2">
    <source>
        <dbReference type="Proteomes" id="UP000002412"/>
    </source>
</evidence>
<dbReference type="HOGENOM" id="CLU_1293938_0_0_6"/>
<organism evidence="1 2">
    <name type="scientific">Yersinia pseudotuberculosis serotype O:1b (strain IP 31758)</name>
    <dbReference type="NCBI Taxonomy" id="349747"/>
    <lineage>
        <taxon>Bacteria</taxon>
        <taxon>Pseudomonadati</taxon>
        <taxon>Pseudomonadota</taxon>
        <taxon>Gammaproteobacteria</taxon>
        <taxon>Enterobacterales</taxon>
        <taxon>Yersiniaceae</taxon>
        <taxon>Yersinia</taxon>
    </lineage>
</organism>
<dbReference type="KEGG" id="ypi:YpsIP31758_B0028"/>
<proteinExistence type="predicted"/>